<evidence type="ECO:0000256" key="1">
    <source>
        <dbReference type="SAM" id="SignalP"/>
    </source>
</evidence>
<comment type="caution">
    <text evidence="2">The sequence shown here is derived from an EMBL/GenBank/DDBJ whole genome shotgun (WGS) entry which is preliminary data.</text>
</comment>
<gene>
    <name evidence="2" type="ORF">BGX16_1224</name>
</gene>
<feature type="signal peptide" evidence="1">
    <location>
        <begin position="1"/>
        <end position="22"/>
    </location>
</feature>
<protein>
    <submittedName>
        <fullName evidence="2">Uncharacterized protein</fullName>
    </submittedName>
</protein>
<organism evidence="2 3">
    <name type="scientific">Hallerella succinigenes</name>
    <dbReference type="NCBI Taxonomy" id="1896222"/>
    <lineage>
        <taxon>Bacteria</taxon>
        <taxon>Pseudomonadati</taxon>
        <taxon>Fibrobacterota</taxon>
        <taxon>Fibrobacteria</taxon>
        <taxon>Fibrobacterales</taxon>
        <taxon>Fibrobacteraceae</taxon>
        <taxon>Hallerella</taxon>
    </lineage>
</organism>
<sequence length="63" mass="6748">MKKRFGLFVFALLALFASVLTACGSSSTEAENDITDECTVDPGSINCIDNTKPDNSEDDTSLE</sequence>
<dbReference type="AlphaFoldDB" id="A0A2M9A6K0"/>
<evidence type="ECO:0000313" key="3">
    <source>
        <dbReference type="Proteomes" id="UP000231134"/>
    </source>
</evidence>
<dbReference type="PROSITE" id="PS51257">
    <property type="entry name" value="PROKAR_LIPOPROTEIN"/>
    <property type="match status" value="1"/>
</dbReference>
<name>A0A2M9A6K0_9BACT</name>
<proteinExistence type="predicted"/>
<accession>A0A2M9A6K0</accession>
<feature type="chain" id="PRO_5014786478" evidence="1">
    <location>
        <begin position="23"/>
        <end position="63"/>
    </location>
</feature>
<dbReference type="RefSeq" id="WP_100425253.1">
    <property type="nucleotide sequence ID" value="NZ_JAQXKX010000002.1"/>
</dbReference>
<dbReference type="Proteomes" id="UP000231134">
    <property type="component" value="Unassembled WGS sequence"/>
</dbReference>
<keyword evidence="1" id="KW-0732">Signal</keyword>
<evidence type="ECO:0000313" key="2">
    <source>
        <dbReference type="EMBL" id="PJJ41263.1"/>
    </source>
</evidence>
<keyword evidence="3" id="KW-1185">Reference proteome</keyword>
<reference evidence="2 3" key="1">
    <citation type="submission" date="2017-11" db="EMBL/GenBank/DDBJ databases">
        <title>Animal gut microbial communities from fecal samples from Wisconsin, USA.</title>
        <authorList>
            <person name="Neumann A."/>
        </authorList>
    </citation>
    <scope>NUCLEOTIDE SEQUENCE [LARGE SCALE GENOMIC DNA]</scope>
    <source>
        <strain evidence="2 3">UWS3</strain>
    </source>
</reference>
<dbReference type="EMBL" id="PGEX01000001">
    <property type="protein sequence ID" value="PJJ41263.1"/>
    <property type="molecule type" value="Genomic_DNA"/>
</dbReference>